<name>A0A562QXQ2_9BURK</name>
<protein>
    <recommendedName>
        <fullName evidence="4">DUF2946 domain-containing protein</fullName>
    </recommendedName>
</protein>
<dbReference type="RefSeq" id="WP_145652491.1">
    <property type="nucleotide sequence ID" value="NZ_VLLB01000011.1"/>
</dbReference>
<dbReference type="OrthoDB" id="8758457at2"/>
<feature type="chain" id="PRO_5021973395" description="DUF2946 domain-containing protein" evidence="1">
    <location>
        <begin position="23"/>
        <end position="111"/>
    </location>
</feature>
<reference evidence="2 3" key="1">
    <citation type="journal article" date="2015" name="Stand. Genomic Sci.">
        <title>Genomic Encyclopedia of Bacterial and Archaeal Type Strains, Phase III: the genomes of soil and plant-associated and newly described type strains.</title>
        <authorList>
            <person name="Whitman W.B."/>
            <person name="Woyke T."/>
            <person name="Klenk H.P."/>
            <person name="Zhou Y."/>
            <person name="Lilburn T.G."/>
            <person name="Beck B.J."/>
            <person name="De Vos P."/>
            <person name="Vandamme P."/>
            <person name="Eisen J.A."/>
            <person name="Garrity G."/>
            <person name="Hugenholtz P."/>
            <person name="Kyrpides N.C."/>
        </authorList>
    </citation>
    <scope>NUCLEOTIDE SEQUENCE [LARGE SCALE GENOMIC DNA]</scope>
    <source>
        <strain evidence="2 3">CGMCC 1.10822</strain>
    </source>
</reference>
<proteinExistence type="predicted"/>
<evidence type="ECO:0000256" key="1">
    <source>
        <dbReference type="SAM" id="SignalP"/>
    </source>
</evidence>
<dbReference type="AlphaFoldDB" id="A0A562QXQ2"/>
<feature type="signal peptide" evidence="1">
    <location>
        <begin position="1"/>
        <end position="22"/>
    </location>
</feature>
<gene>
    <name evidence="2" type="ORF">IP91_04653</name>
</gene>
<keyword evidence="1" id="KW-0732">Signal</keyword>
<dbReference type="Proteomes" id="UP000318431">
    <property type="component" value="Unassembled WGS sequence"/>
</dbReference>
<evidence type="ECO:0008006" key="4">
    <source>
        <dbReference type="Google" id="ProtNLM"/>
    </source>
</evidence>
<keyword evidence="3" id="KW-1185">Reference proteome</keyword>
<organism evidence="2 3">
    <name type="scientific">Pseudoduganella lurida</name>
    <dbReference type="NCBI Taxonomy" id="1036180"/>
    <lineage>
        <taxon>Bacteria</taxon>
        <taxon>Pseudomonadati</taxon>
        <taxon>Pseudomonadota</taxon>
        <taxon>Betaproteobacteria</taxon>
        <taxon>Burkholderiales</taxon>
        <taxon>Oxalobacteraceae</taxon>
        <taxon>Telluria group</taxon>
        <taxon>Pseudoduganella</taxon>
    </lineage>
</organism>
<evidence type="ECO:0000313" key="2">
    <source>
        <dbReference type="EMBL" id="TWI61572.1"/>
    </source>
</evidence>
<accession>A0A562QXQ2</accession>
<comment type="caution">
    <text evidence="2">The sequence shown here is derived from an EMBL/GenBank/DDBJ whole genome shotgun (WGS) entry which is preliminary data.</text>
</comment>
<dbReference type="EMBL" id="VLLB01000011">
    <property type="protein sequence ID" value="TWI61572.1"/>
    <property type="molecule type" value="Genomic_DNA"/>
</dbReference>
<evidence type="ECO:0000313" key="3">
    <source>
        <dbReference type="Proteomes" id="UP000318431"/>
    </source>
</evidence>
<sequence>MFSRPIVQLLLSLLLLVSQQLALSHGYTHVPNPGPQQVQLDTNDDGSPKAPAADHLCGQCLSASQLAFALGLPTWGIKAVRPEYVLLDSIFTAPACLQPVCHFQPRAPPRA</sequence>